<dbReference type="STRING" id="1515439.SAMN06265784_10852"/>
<organism evidence="1 2">
    <name type="scientific">Paraburkholderia susongensis</name>
    <dbReference type="NCBI Taxonomy" id="1515439"/>
    <lineage>
        <taxon>Bacteria</taxon>
        <taxon>Pseudomonadati</taxon>
        <taxon>Pseudomonadota</taxon>
        <taxon>Betaproteobacteria</taxon>
        <taxon>Burkholderiales</taxon>
        <taxon>Burkholderiaceae</taxon>
        <taxon>Paraburkholderia</taxon>
    </lineage>
</organism>
<gene>
    <name evidence="1" type="ORF">SAMN06265784_10852</name>
</gene>
<dbReference type="AlphaFoldDB" id="A0A1X7LQJ7"/>
<evidence type="ECO:0000313" key="1">
    <source>
        <dbReference type="EMBL" id="SMG56171.1"/>
    </source>
</evidence>
<keyword evidence="2" id="KW-1185">Reference proteome</keyword>
<evidence type="ECO:0000313" key="2">
    <source>
        <dbReference type="Proteomes" id="UP000193228"/>
    </source>
</evidence>
<dbReference type="EMBL" id="FXAT01000008">
    <property type="protein sequence ID" value="SMG56171.1"/>
    <property type="molecule type" value="Genomic_DNA"/>
</dbReference>
<sequence>MLGEWQRKGPFCLITVGALTGLFMHVDRGWGDSASRVKPVNSATSEAQPLRVYPGYGERL</sequence>
<name>A0A1X7LQJ7_9BURK</name>
<accession>A0A1X7LQJ7</accession>
<reference evidence="2" key="1">
    <citation type="submission" date="2017-04" db="EMBL/GenBank/DDBJ databases">
        <authorList>
            <person name="Varghese N."/>
            <person name="Submissions S."/>
        </authorList>
    </citation>
    <scope>NUCLEOTIDE SEQUENCE [LARGE SCALE GENOMIC DNA]</scope>
    <source>
        <strain evidence="2">LMG 29540</strain>
    </source>
</reference>
<proteinExistence type="predicted"/>
<dbReference type="Proteomes" id="UP000193228">
    <property type="component" value="Unassembled WGS sequence"/>
</dbReference>
<protein>
    <submittedName>
        <fullName evidence="1">Uncharacterized protein</fullName>
    </submittedName>
</protein>